<protein>
    <recommendedName>
        <fullName evidence="4">Cell division protein FtsL</fullName>
    </recommendedName>
</protein>
<dbReference type="Proteomes" id="UP000007842">
    <property type="component" value="Chromosome"/>
</dbReference>
<accession>F8JZY9</accession>
<feature type="region of interest" description="Disordered" evidence="1">
    <location>
        <begin position="1"/>
        <end position="26"/>
    </location>
</feature>
<dbReference type="STRING" id="1003195.SCATT_12080"/>
<dbReference type="AlphaFoldDB" id="F8JZY9"/>
<reference evidence="3" key="1">
    <citation type="submission" date="2011-12" db="EMBL/GenBank/DDBJ databases">
        <title>Complete genome sequence of Streptomyces cattleya strain DSM 46488.</title>
        <authorList>
            <person name="Ou H.-Y."/>
            <person name="Li P."/>
            <person name="Zhao C."/>
            <person name="O'Hagan D."/>
            <person name="Deng Z."/>
        </authorList>
    </citation>
    <scope>NUCLEOTIDE SEQUENCE [LARGE SCALE GENOMIC DNA]</scope>
    <source>
        <strain evidence="3">ATCC 35852 / DSM 46488 / JCM 4925 / NBRC 14057 / NRRL 8057</strain>
    </source>
</reference>
<dbReference type="HOGENOM" id="CLU_108292_1_0_11"/>
<evidence type="ECO:0000313" key="3">
    <source>
        <dbReference type="Proteomes" id="UP000007842"/>
    </source>
</evidence>
<keyword evidence="3" id="KW-1185">Reference proteome</keyword>
<accession>G8WRK2</accession>
<dbReference type="KEGG" id="sct:SCAT_1208"/>
<dbReference type="RefSeq" id="WP_014141966.1">
    <property type="nucleotide sequence ID" value="NC_016111.1"/>
</dbReference>
<dbReference type="EMBL" id="CP003219">
    <property type="protein sequence ID" value="AEW93579.1"/>
    <property type="molecule type" value="Genomic_DNA"/>
</dbReference>
<organism evidence="2 3">
    <name type="scientific">Streptantibioticus cattleyicolor (strain ATCC 35852 / DSM 46488 / JCM 4925 / NBRC 14057 / NRRL 8057)</name>
    <name type="common">Streptomyces cattleya</name>
    <dbReference type="NCBI Taxonomy" id="1003195"/>
    <lineage>
        <taxon>Bacteria</taxon>
        <taxon>Bacillati</taxon>
        <taxon>Actinomycetota</taxon>
        <taxon>Actinomycetes</taxon>
        <taxon>Kitasatosporales</taxon>
        <taxon>Streptomycetaceae</taxon>
        <taxon>Streptantibioticus</taxon>
    </lineage>
</organism>
<sequence length="129" mass="13510">MTRRPRPVPARTGKSRPAPARTGRARAARAPFVVLVVVLLATGLVSLLLLNAAINQGSFQLAELKKETTRLTDERQALQQEVEQDSAPGTLQERARRLGMVPGGTPALLTPDGSVRGVPGSASATPGAP</sequence>
<evidence type="ECO:0000256" key="1">
    <source>
        <dbReference type="SAM" id="MobiDB-lite"/>
    </source>
</evidence>
<dbReference type="OrthoDB" id="3873701at2"/>
<proteinExistence type="predicted"/>
<feature type="region of interest" description="Disordered" evidence="1">
    <location>
        <begin position="101"/>
        <end position="129"/>
    </location>
</feature>
<dbReference type="PATRIC" id="fig|1003195.11.peg.2795"/>
<gene>
    <name evidence="2" type="ordered locus">SCATT_12080</name>
</gene>
<dbReference type="KEGG" id="scy:SCATT_12080"/>
<evidence type="ECO:0008006" key="4">
    <source>
        <dbReference type="Google" id="ProtNLM"/>
    </source>
</evidence>
<name>F8JZY9_STREN</name>
<evidence type="ECO:0000313" key="2">
    <source>
        <dbReference type="EMBL" id="AEW93579.1"/>
    </source>
</evidence>
<dbReference type="eggNOG" id="COG2919">
    <property type="taxonomic scope" value="Bacteria"/>
</dbReference>